<dbReference type="InterPro" id="IPR002659">
    <property type="entry name" value="Glyco_trans_31"/>
</dbReference>
<comment type="caution">
    <text evidence="11">The sequence shown here is derived from an EMBL/GenBank/DDBJ whole genome shotgun (WGS) entry which is preliminary data.</text>
</comment>
<dbReference type="GO" id="GO:0006493">
    <property type="term" value="P:protein O-linked glycosylation"/>
    <property type="evidence" value="ECO:0007669"/>
    <property type="project" value="TreeGrafter"/>
</dbReference>
<evidence type="ECO:0000256" key="8">
    <source>
        <dbReference type="ARBA" id="ARBA00023034"/>
    </source>
</evidence>
<feature type="non-terminal residue" evidence="11">
    <location>
        <position position="191"/>
    </location>
</feature>
<dbReference type="EC" id="2.4.1.-" evidence="10"/>
<evidence type="ECO:0000256" key="5">
    <source>
        <dbReference type="ARBA" id="ARBA00022692"/>
    </source>
</evidence>
<sequence>VEPFNLTQLDGQRIINFVHFPKSFTATCTNSSKQYLQLLVLVLSAPGNKAARTSIRKLWGSPEHSRGIREKKAKIYFIVGNGQKAKSQLREEMAKYDDIIITDVDDIYKNLVYKSFSVLHITAHLCPSMFTLKIDEDTVFHIDRFLEGIQTHFFHNNADFYCYVWANTLPTRDPSNACYVSIEQYPAAIFP</sequence>
<evidence type="ECO:0000256" key="9">
    <source>
        <dbReference type="ARBA" id="ARBA00023136"/>
    </source>
</evidence>
<evidence type="ECO:0000256" key="2">
    <source>
        <dbReference type="ARBA" id="ARBA00008661"/>
    </source>
</evidence>
<dbReference type="GO" id="GO:0016758">
    <property type="term" value="F:hexosyltransferase activity"/>
    <property type="evidence" value="ECO:0007669"/>
    <property type="project" value="InterPro"/>
</dbReference>
<comment type="similarity">
    <text evidence="2 10">Belongs to the glycosyltransferase 31 family.</text>
</comment>
<reference evidence="11" key="1">
    <citation type="submission" date="2023-10" db="EMBL/GenBank/DDBJ databases">
        <title>Genome assembly of Pristionchus species.</title>
        <authorList>
            <person name="Yoshida K."/>
            <person name="Sommer R.J."/>
        </authorList>
    </citation>
    <scope>NUCLEOTIDE SEQUENCE</scope>
    <source>
        <strain evidence="11">RS0144</strain>
    </source>
</reference>
<name>A0AAV5UKP0_9BILA</name>
<evidence type="ECO:0000256" key="4">
    <source>
        <dbReference type="ARBA" id="ARBA00022679"/>
    </source>
</evidence>
<keyword evidence="6" id="KW-0735">Signal-anchor</keyword>
<dbReference type="PANTHER" id="PTHR11214">
    <property type="entry name" value="BETA-1,3-N-ACETYLGLUCOSAMINYLTRANSFERASE"/>
    <property type="match status" value="1"/>
</dbReference>
<comment type="subcellular location">
    <subcellularLocation>
        <location evidence="1 10">Golgi apparatus membrane</location>
        <topology evidence="1 10">Single-pass type II membrane protein</topology>
    </subcellularLocation>
</comment>
<protein>
    <recommendedName>
        <fullName evidence="10">Hexosyltransferase</fullName>
        <ecNumber evidence="10">2.4.1.-</ecNumber>
    </recommendedName>
</protein>
<keyword evidence="3 10" id="KW-0328">Glycosyltransferase</keyword>
<keyword evidence="5" id="KW-0812">Transmembrane</keyword>
<organism evidence="11 12">
    <name type="scientific">Pristionchus entomophagus</name>
    <dbReference type="NCBI Taxonomy" id="358040"/>
    <lineage>
        <taxon>Eukaryota</taxon>
        <taxon>Metazoa</taxon>
        <taxon>Ecdysozoa</taxon>
        <taxon>Nematoda</taxon>
        <taxon>Chromadorea</taxon>
        <taxon>Rhabditida</taxon>
        <taxon>Rhabditina</taxon>
        <taxon>Diplogasteromorpha</taxon>
        <taxon>Diplogasteroidea</taxon>
        <taxon>Neodiplogasteridae</taxon>
        <taxon>Pristionchus</taxon>
    </lineage>
</organism>
<gene>
    <name evidence="11" type="ORF">PENTCL1PPCAC_29829</name>
</gene>
<feature type="non-terminal residue" evidence="11">
    <location>
        <position position="1"/>
    </location>
</feature>
<keyword evidence="12" id="KW-1185">Reference proteome</keyword>
<accession>A0AAV5UKP0</accession>
<evidence type="ECO:0000256" key="1">
    <source>
        <dbReference type="ARBA" id="ARBA00004323"/>
    </source>
</evidence>
<keyword evidence="8 10" id="KW-0333">Golgi apparatus</keyword>
<evidence type="ECO:0000256" key="7">
    <source>
        <dbReference type="ARBA" id="ARBA00022989"/>
    </source>
</evidence>
<dbReference type="AlphaFoldDB" id="A0AAV5UKP0"/>
<proteinExistence type="inferred from homology"/>
<keyword evidence="9" id="KW-0472">Membrane</keyword>
<keyword evidence="4" id="KW-0808">Transferase</keyword>
<evidence type="ECO:0000313" key="11">
    <source>
        <dbReference type="EMBL" id="GMT07655.1"/>
    </source>
</evidence>
<evidence type="ECO:0000256" key="3">
    <source>
        <dbReference type="ARBA" id="ARBA00022676"/>
    </source>
</evidence>
<evidence type="ECO:0000313" key="12">
    <source>
        <dbReference type="Proteomes" id="UP001432027"/>
    </source>
</evidence>
<evidence type="ECO:0000256" key="10">
    <source>
        <dbReference type="RuleBase" id="RU363063"/>
    </source>
</evidence>
<dbReference type="Proteomes" id="UP001432027">
    <property type="component" value="Unassembled WGS sequence"/>
</dbReference>
<dbReference type="Pfam" id="PF01762">
    <property type="entry name" value="Galactosyl_T"/>
    <property type="match status" value="1"/>
</dbReference>
<evidence type="ECO:0000256" key="6">
    <source>
        <dbReference type="ARBA" id="ARBA00022968"/>
    </source>
</evidence>
<dbReference type="EMBL" id="BTSX01000006">
    <property type="protein sequence ID" value="GMT07655.1"/>
    <property type="molecule type" value="Genomic_DNA"/>
</dbReference>
<dbReference type="PANTHER" id="PTHR11214:SF391">
    <property type="entry name" value="BETA-1,3-GALACTOSYLTRANSFERASE BRE-2-RELATED"/>
    <property type="match status" value="1"/>
</dbReference>
<keyword evidence="7" id="KW-1133">Transmembrane helix</keyword>
<dbReference type="GO" id="GO:0000139">
    <property type="term" value="C:Golgi membrane"/>
    <property type="evidence" value="ECO:0007669"/>
    <property type="project" value="UniProtKB-SubCell"/>
</dbReference>